<organism evidence="1 2">
    <name type="scientific">Araneus ventricosus</name>
    <name type="common">Orbweaver spider</name>
    <name type="synonym">Epeira ventricosa</name>
    <dbReference type="NCBI Taxonomy" id="182803"/>
    <lineage>
        <taxon>Eukaryota</taxon>
        <taxon>Metazoa</taxon>
        <taxon>Ecdysozoa</taxon>
        <taxon>Arthropoda</taxon>
        <taxon>Chelicerata</taxon>
        <taxon>Arachnida</taxon>
        <taxon>Araneae</taxon>
        <taxon>Araneomorphae</taxon>
        <taxon>Entelegynae</taxon>
        <taxon>Araneoidea</taxon>
        <taxon>Araneidae</taxon>
        <taxon>Araneus</taxon>
    </lineage>
</organism>
<dbReference type="AlphaFoldDB" id="A0A4Y2BSI6"/>
<gene>
    <name evidence="1" type="ORF">AVEN_253514_1</name>
</gene>
<accession>A0A4Y2BSI6</accession>
<name>A0A4Y2BSI6_ARAVE</name>
<proteinExistence type="predicted"/>
<sequence length="118" mass="13493">MDSKFAYFPWVSKGYSVSAYLSYQHKDRLPHSLPWFKIARVALKQDVDISKPIHSIYSVPLKTVSLFNVIDALTLEFESILNPGKIGEEGHSIVPIETRDYTQASQLRSAKKKRLIKL</sequence>
<reference evidence="1 2" key="1">
    <citation type="journal article" date="2019" name="Sci. Rep.">
        <title>Orb-weaving spider Araneus ventricosus genome elucidates the spidroin gene catalogue.</title>
        <authorList>
            <person name="Kono N."/>
            <person name="Nakamura H."/>
            <person name="Ohtoshi R."/>
            <person name="Moran D.A.P."/>
            <person name="Shinohara A."/>
            <person name="Yoshida Y."/>
            <person name="Fujiwara M."/>
            <person name="Mori M."/>
            <person name="Tomita M."/>
            <person name="Arakawa K."/>
        </authorList>
    </citation>
    <scope>NUCLEOTIDE SEQUENCE [LARGE SCALE GENOMIC DNA]</scope>
</reference>
<dbReference type="Proteomes" id="UP000499080">
    <property type="component" value="Unassembled WGS sequence"/>
</dbReference>
<comment type="caution">
    <text evidence="1">The sequence shown here is derived from an EMBL/GenBank/DDBJ whole genome shotgun (WGS) entry which is preliminary data.</text>
</comment>
<keyword evidence="2" id="KW-1185">Reference proteome</keyword>
<dbReference type="EMBL" id="BGPR01000109">
    <property type="protein sequence ID" value="GBL95181.1"/>
    <property type="molecule type" value="Genomic_DNA"/>
</dbReference>
<protein>
    <submittedName>
        <fullName evidence="1">Uncharacterized protein</fullName>
    </submittedName>
</protein>
<evidence type="ECO:0000313" key="2">
    <source>
        <dbReference type="Proteomes" id="UP000499080"/>
    </source>
</evidence>
<evidence type="ECO:0000313" key="1">
    <source>
        <dbReference type="EMBL" id="GBL95181.1"/>
    </source>
</evidence>